<keyword evidence="4" id="KW-1185">Reference proteome</keyword>
<dbReference type="Pfam" id="PF11790">
    <property type="entry name" value="Glyco_hydro_cc"/>
    <property type="match status" value="1"/>
</dbReference>
<dbReference type="GO" id="GO:0071966">
    <property type="term" value="P:fungal-type cell wall polysaccharide metabolic process"/>
    <property type="evidence" value="ECO:0007669"/>
    <property type="project" value="TreeGrafter"/>
</dbReference>
<feature type="domain" description="Asl1-like glycosyl hydrolase catalytic" evidence="2">
    <location>
        <begin position="35"/>
        <end position="263"/>
    </location>
</feature>
<dbReference type="PANTHER" id="PTHR34154:SF10">
    <property type="entry name" value="ASL1-LIKE GLYCOSYL HYDROLASE CATALYTIC DOMAIN-CONTAINING PROTEIN"/>
    <property type="match status" value="1"/>
</dbReference>
<evidence type="ECO:0000313" key="4">
    <source>
        <dbReference type="Proteomes" id="UP001043456"/>
    </source>
</evidence>
<dbReference type="GeneID" id="66998784"/>
<sequence>MRIQWAFVIIPLSLSRAIPVTTPTVCSTTPCPKAGAAYTDPSLVGPLSITGSVRWAYDWDMFTRGPLPPSVEFVPMLHGPKMFSGWSKAINLALANGAKYILGFNEPDDSSQANLSPSTAASYYKVYISPLFNKATLVSPAVTNGEGTNQGLNWMNSFLSCCTDCNIGVVAVHWYGETAKEFKDFVLRAIQLAKQHNIQHIWVTEFALNSDMNGGDSSGSAAFLSEVIPWLNAQNAVSRYAYFMCADGFLLNGRSLNAAGQAYTTPYVEGKRDVIWNRTV</sequence>
<gene>
    <name evidence="3" type="ORF">Asppvi_000171</name>
</gene>
<dbReference type="InterPro" id="IPR017853">
    <property type="entry name" value="GH"/>
</dbReference>
<reference evidence="3 4" key="1">
    <citation type="submission" date="2018-10" db="EMBL/GenBank/DDBJ databases">
        <title>Pan-genome distribution and transcriptional activeness of fungal secondary metabolism genes in Aspergillus section Fumigati.</title>
        <authorList>
            <person name="Takahashi H."/>
            <person name="Umemura M."/>
            <person name="Ninomiya A."/>
            <person name="Kusuya Y."/>
            <person name="Urayama S."/>
            <person name="Shimizu M."/>
            <person name="Watanabe A."/>
            <person name="Kamei K."/>
            <person name="Yaguchi T."/>
            <person name="Hagiwara D."/>
        </authorList>
    </citation>
    <scope>NUCLEOTIDE SEQUENCE [LARGE SCALE GENOMIC DNA]</scope>
    <source>
        <strain evidence="3 4">IFM 55266</strain>
    </source>
</reference>
<dbReference type="FunFam" id="3.20.20.80:FF:000271">
    <property type="entry name" value="Alkali-sensitive linkage protein 1"/>
    <property type="match status" value="1"/>
</dbReference>
<dbReference type="InterPro" id="IPR053183">
    <property type="entry name" value="ASL1"/>
</dbReference>
<protein>
    <recommendedName>
        <fullName evidence="2">Asl1-like glycosyl hydrolase catalytic domain-containing protein</fullName>
    </recommendedName>
</protein>
<proteinExistence type="predicted"/>
<evidence type="ECO:0000313" key="3">
    <source>
        <dbReference type="EMBL" id="GIJ81672.1"/>
    </source>
</evidence>
<dbReference type="RefSeq" id="XP_043152419.1">
    <property type="nucleotide sequence ID" value="XM_043296484.1"/>
</dbReference>
<dbReference type="EMBL" id="BHVY01000001">
    <property type="protein sequence ID" value="GIJ81672.1"/>
    <property type="molecule type" value="Genomic_DNA"/>
</dbReference>
<dbReference type="Proteomes" id="UP001043456">
    <property type="component" value="Unassembled WGS sequence"/>
</dbReference>
<name>A0A9P3B0S7_9EURO</name>
<feature type="signal peptide" evidence="1">
    <location>
        <begin position="1"/>
        <end position="17"/>
    </location>
</feature>
<evidence type="ECO:0000256" key="1">
    <source>
        <dbReference type="SAM" id="SignalP"/>
    </source>
</evidence>
<keyword evidence="1" id="KW-0732">Signal</keyword>
<dbReference type="OrthoDB" id="43654at2759"/>
<dbReference type="AlphaFoldDB" id="A0A9P3B0S7"/>
<accession>A0A9P3B0S7</accession>
<evidence type="ECO:0000259" key="2">
    <source>
        <dbReference type="Pfam" id="PF11790"/>
    </source>
</evidence>
<feature type="chain" id="PRO_5040344089" description="Asl1-like glycosyl hydrolase catalytic domain-containing protein" evidence="1">
    <location>
        <begin position="18"/>
        <end position="280"/>
    </location>
</feature>
<dbReference type="InterPro" id="IPR024655">
    <property type="entry name" value="Asl1_glyco_hydro_catalytic"/>
</dbReference>
<comment type="caution">
    <text evidence="3">The sequence shown here is derived from an EMBL/GenBank/DDBJ whole genome shotgun (WGS) entry which is preliminary data.</text>
</comment>
<dbReference type="PANTHER" id="PTHR34154">
    <property type="entry name" value="ALKALI-SENSITIVE LINKAGE PROTEIN 1"/>
    <property type="match status" value="1"/>
</dbReference>
<dbReference type="SUPFAM" id="SSF51445">
    <property type="entry name" value="(Trans)glycosidases"/>
    <property type="match status" value="1"/>
</dbReference>
<dbReference type="GO" id="GO:0009277">
    <property type="term" value="C:fungal-type cell wall"/>
    <property type="evidence" value="ECO:0007669"/>
    <property type="project" value="TreeGrafter"/>
</dbReference>
<dbReference type="Gene3D" id="3.20.20.80">
    <property type="entry name" value="Glycosidases"/>
    <property type="match status" value="1"/>
</dbReference>
<organism evidence="3 4">
    <name type="scientific">Aspergillus pseudoviridinutans</name>
    <dbReference type="NCBI Taxonomy" id="1517512"/>
    <lineage>
        <taxon>Eukaryota</taxon>
        <taxon>Fungi</taxon>
        <taxon>Dikarya</taxon>
        <taxon>Ascomycota</taxon>
        <taxon>Pezizomycotina</taxon>
        <taxon>Eurotiomycetes</taxon>
        <taxon>Eurotiomycetidae</taxon>
        <taxon>Eurotiales</taxon>
        <taxon>Aspergillaceae</taxon>
        <taxon>Aspergillus</taxon>
        <taxon>Aspergillus subgen. Fumigati</taxon>
    </lineage>
</organism>